<feature type="region of interest" description="Disordered" evidence="4">
    <location>
        <begin position="356"/>
        <end position="412"/>
    </location>
</feature>
<dbReference type="EMBL" id="MBFS01000037">
    <property type="protein sequence ID" value="PVV05123.1"/>
    <property type="molecule type" value="Genomic_DNA"/>
</dbReference>
<dbReference type="SMART" id="SM00320">
    <property type="entry name" value="WD40"/>
    <property type="match status" value="4"/>
</dbReference>
<evidence type="ECO:0000313" key="6">
    <source>
        <dbReference type="EMBL" id="PVV05123.1"/>
    </source>
</evidence>
<dbReference type="Gene3D" id="2.130.10.10">
    <property type="entry name" value="YVTN repeat-like/Quinoprotein amine dehydrogenase"/>
    <property type="match status" value="1"/>
</dbReference>
<feature type="domain" description="EIPR1-like beta-propeller" evidence="5">
    <location>
        <begin position="175"/>
        <end position="334"/>
    </location>
</feature>
<feature type="compositionally biased region" description="Polar residues" evidence="4">
    <location>
        <begin position="378"/>
        <end position="392"/>
    </location>
</feature>
<keyword evidence="7" id="KW-1185">Reference proteome</keyword>
<dbReference type="InterPro" id="IPR036322">
    <property type="entry name" value="WD40_repeat_dom_sf"/>
</dbReference>
<organism evidence="6 7">
    <name type="scientific">Smittium megazygosporum</name>
    <dbReference type="NCBI Taxonomy" id="133381"/>
    <lineage>
        <taxon>Eukaryota</taxon>
        <taxon>Fungi</taxon>
        <taxon>Fungi incertae sedis</taxon>
        <taxon>Zoopagomycota</taxon>
        <taxon>Kickxellomycotina</taxon>
        <taxon>Harpellomycetes</taxon>
        <taxon>Harpellales</taxon>
        <taxon>Legeriomycetaceae</taxon>
        <taxon>Smittium</taxon>
    </lineage>
</organism>
<dbReference type="PANTHER" id="PTHR14205:SF15">
    <property type="entry name" value="EARP AND GARP COMPLEX-INTERACTING PROTEIN 1"/>
    <property type="match status" value="1"/>
</dbReference>
<dbReference type="SUPFAM" id="SSF50978">
    <property type="entry name" value="WD40 repeat-like"/>
    <property type="match status" value="1"/>
</dbReference>
<gene>
    <name evidence="6" type="ORF">BB560_000366</name>
</gene>
<feature type="non-terminal residue" evidence="6">
    <location>
        <position position="1"/>
    </location>
</feature>
<dbReference type="PANTHER" id="PTHR14205">
    <property type="entry name" value="WD-REPEAT PROTEIN"/>
    <property type="match status" value="1"/>
</dbReference>
<accession>A0A2T9ZKI5</accession>
<protein>
    <recommendedName>
        <fullName evidence="5">EIPR1-like beta-propeller domain-containing protein</fullName>
    </recommendedName>
</protein>
<evidence type="ECO:0000313" key="7">
    <source>
        <dbReference type="Proteomes" id="UP000245609"/>
    </source>
</evidence>
<proteinExistence type="inferred from homology"/>
<dbReference type="InterPro" id="IPR059104">
    <property type="entry name" value="Beta-prop_EIPR1-like"/>
</dbReference>
<evidence type="ECO:0000259" key="5">
    <source>
        <dbReference type="Pfam" id="PF23609"/>
    </source>
</evidence>
<evidence type="ECO:0000256" key="2">
    <source>
        <dbReference type="ARBA" id="ARBA00022574"/>
    </source>
</evidence>
<dbReference type="Proteomes" id="UP000245609">
    <property type="component" value="Unassembled WGS sequence"/>
</dbReference>
<evidence type="ECO:0000256" key="1">
    <source>
        <dbReference type="ARBA" id="ARBA00005672"/>
    </source>
</evidence>
<dbReference type="GO" id="GO:0016567">
    <property type="term" value="P:protein ubiquitination"/>
    <property type="evidence" value="ECO:0007669"/>
    <property type="project" value="TreeGrafter"/>
</dbReference>
<dbReference type="AlphaFoldDB" id="A0A2T9ZKI5"/>
<keyword evidence="3" id="KW-0677">Repeat</keyword>
<reference evidence="6 7" key="1">
    <citation type="journal article" date="2018" name="MBio">
        <title>Comparative Genomics Reveals the Core Gene Toolbox for the Fungus-Insect Symbiosis.</title>
        <authorList>
            <person name="Wang Y."/>
            <person name="Stata M."/>
            <person name="Wang W."/>
            <person name="Stajich J.E."/>
            <person name="White M.M."/>
            <person name="Moncalvo J.M."/>
        </authorList>
    </citation>
    <scope>NUCLEOTIDE SEQUENCE [LARGE SCALE GENOMIC DNA]</scope>
    <source>
        <strain evidence="6 7">SC-DP-2</strain>
    </source>
</reference>
<comment type="similarity">
    <text evidence="1">Belongs to the WD repeat EIPR1 family.</text>
</comment>
<evidence type="ECO:0000256" key="3">
    <source>
        <dbReference type="ARBA" id="ARBA00022737"/>
    </source>
</evidence>
<dbReference type="Pfam" id="PF00400">
    <property type="entry name" value="WD40"/>
    <property type="match status" value="1"/>
</dbReference>
<feature type="compositionally biased region" description="Low complexity" evidence="4">
    <location>
        <begin position="394"/>
        <end position="408"/>
    </location>
</feature>
<dbReference type="OrthoDB" id="427795at2759"/>
<dbReference type="Pfam" id="PF23609">
    <property type="entry name" value="Beta-prop_EIPR1"/>
    <property type="match status" value="1"/>
</dbReference>
<sequence>IILLLLPFDPENHTGMSEFDHKVYGLNRQARCLTSVANINGNSEFLVGTVGLDQNNKIHRILIDDETNSQFAQVFDYKDEIYARCNKYLRAGAIYNINTSDEFTVLDEPEFRESNSLDIKTPLSSENISLISPIDLKENPGDIYKVVCNHSESVYKTYLTLGYNCFRLWDMENSNNLIRTFNISSKNVSTVNSSNLQQSAIKLNDAKFSNDGNLVILAGSDGMVYGADLRANQNELAFSYQICTWGNILVVDNNPNLDYQFCSGSEDGMVRIFDVRKFNCLDTYSQKLDFSVDQSPVKEVSEYSHTHWVYSVEYNRFYDQLLLTSGSDSRVNLYNIHSTSSANIYSNITENLDYDNYENSHKSENKHKSSYPGEGSSFGESDSLNNPTSKLPMNSRNENSANNSSNQSFIDEHSERKSSIDSMFLSNFQNADLREELDLELDSNEKADGLIAQFDNHESSVYQSCWSRTNPWIFASLSFDGRIVVSYMPQSEKYKILM</sequence>
<dbReference type="InterPro" id="IPR040323">
    <property type="entry name" value="EIPR1"/>
</dbReference>
<dbReference type="STRING" id="133381.A0A2T9ZKI5"/>
<dbReference type="InterPro" id="IPR001680">
    <property type="entry name" value="WD40_rpt"/>
</dbReference>
<comment type="caution">
    <text evidence="6">The sequence shown here is derived from an EMBL/GenBank/DDBJ whole genome shotgun (WGS) entry which is preliminary data.</text>
</comment>
<keyword evidence="2" id="KW-0853">WD repeat</keyword>
<name>A0A2T9ZKI5_9FUNG</name>
<dbReference type="InterPro" id="IPR015943">
    <property type="entry name" value="WD40/YVTN_repeat-like_dom_sf"/>
</dbReference>
<evidence type="ECO:0000256" key="4">
    <source>
        <dbReference type="SAM" id="MobiDB-lite"/>
    </source>
</evidence>
<feature type="compositionally biased region" description="Basic and acidic residues" evidence="4">
    <location>
        <begin position="358"/>
        <end position="367"/>
    </location>
</feature>